<organism evidence="1 2">
    <name type="scientific">Ephemeroptericola cinctiostellae</name>
    <dbReference type="NCBI Taxonomy" id="2268024"/>
    <lineage>
        <taxon>Bacteria</taxon>
        <taxon>Pseudomonadati</taxon>
        <taxon>Pseudomonadota</taxon>
        <taxon>Betaproteobacteria</taxon>
        <taxon>Burkholderiales</taxon>
        <taxon>Burkholderiaceae</taxon>
        <taxon>Ephemeroptericola</taxon>
    </lineage>
</organism>
<protein>
    <submittedName>
        <fullName evidence="1">Uncharacterized protein</fullName>
    </submittedName>
</protein>
<evidence type="ECO:0000313" key="1">
    <source>
        <dbReference type="EMBL" id="AXF84515.1"/>
    </source>
</evidence>
<gene>
    <name evidence="1" type="ORF">DTO96_100223</name>
</gene>
<reference evidence="2" key="1">
    <citation type="submission" date="2018-07" db="EMBL/GenBank/DDBJ databases">
        <authorList>
            <person name="Kim H."/>
        </authorList>
    </citation>
    <scope>NUCLEOTIDE SEQUENCE [LARGE SCALE GENOMIC DNA]</scope>
    <source>
        <strain evidence="2">F02</strain>
    </source>
</reference>
<evidence type="ECO:0000313" key="2">
    <source>
        <dbReference type="Proteomes" id="UP000252182"/>
    </source>
</evidence>
<keyword evidence="2" id="KW-1185">Reference proteome</keyword>
<dbReference type="Proteomes" id="UP000252182">
    <property type="component" value="Chromosome"/>
</dbReference>
<dbReference type="AlphaFoldDB" id="A0A345D827"/>
<proteinExistence type="predicted"/>
<dbReference type="EMBL" id="CP031124">
    <property type="protein sequence ID" value="AXF84515.1"/>
    <property type="molecule type" value="Genomic_DNA"/>
</dbReference>
<dbReference type="KEGG" id="hyf:DTO96_100223"/>
<sequence length="71" mass="7839">MSVGSVACHFEKTILQVFKFSECLNVAGACGAYTQCQPQKIKSTKLQIYIERNPHYQSRLIAASCSANGLR</sequence>
<name>A0A345D827_9BURK</name>
<accession>A0A345D827</accession>